<organism evidence="4 5">
    <name type="scientific">Novosphingobium barchaimii LL02</name>
    <dbReference type="NCBI Taxonomy" id="1114963"/>
    <lineage>
        <taxon>Bacteria</taxon>
        <taxon>Pseudomonadati</taxon>
        <taxon>Pseudomonadota</taxon>
        <taxon>Alphaproteobacteria</taxon>
        <taxon>Sphingomonadales</taxon>
        <taxon>Sphingomonadaceae</taxon>
        <taxon>Novosphingobium</taxon>
    </lineage>
</organism>
<dbReference type="Pfam" id="PF08238">
    <property type="entry name" value="Sel1"/>
    <property type="match status" value="2"/>
</dbReference>
<dbReference type="PATRIC" id="fig|1114963.3.peg.107"/>
<feature type="signal peptide" evidence="2">
    <location>
        <begin position="1"/>
        <end position="27"/>
    </location>
</feature>
<sequence>MSKNPPLLRSGLLALAAAVLIAPAAHADVKGGVDAWSAGDYDGAIRQWQPLADRGDPDAEFNLAQAYKMGRGVPMDLGRAEDLYGKAAAKGHTQAADSYGLLLFQRGERNRALPYIEASASRGDARAQYIMGIAHFNGDMVKKDWVRAYALVSLAQQEGLPQAANALIQMDQHIPLADRQKSVSLGAQIAAQAKANRQRLNTSAELGTQLASAPSKPTPAPEIVEPQSAVNQAARVAESTNPSAAEGNHTRTAAKATTPRPMVTAKPEAPKPAPTRTAALSTAPKRPATMPKPAPAANGPWRVQLGAFGVASNADALWAKVKGRPEMAGHAKALAPAGRLSKLQATGFASKADADAACARLSAGGFGCLSVRD</sequence>
<dbReference type="Gene3D" id="1.25.40.10">
    <property type="entry name" value="Tetratricopeptide repeat domain"/>
    <property type="match status" value="1"/>
</dbReference>
<evidence type="ECO:0000256" key="1">
    <source>
        <dbReference type="SAM" id="MobiDB-lite"/>
    </source>
</evidence>
<dbReference type="Gene3D" id="3.30.70.1070">
    <property type="entry name" value="Sporulation related repeat"/>
    <property type="match status" value="1"/>
</dbReference>
<feature type="compositionally biased region" description="Low complexity" evidence="1">
    <location>
        <begin position="250"/>
        <end position="267"/>
    </location>
</feature>
<protein>
    <submittedName>
        <fullName evidence="4">Sporulation protein</fullName>
    </submittedName>
</protein>
<feature type="region of interest" description="Disordered" evidence="1">
    <location>
        <begin position="207"/>
        <end position="293"/>
    </location>
</feature>
<keyword evidence="5" id="KW-1185">Reference proteome</keyword>
<dbReference type="EMBL" id="JACU01000001">
    <property type="protein sequence ID" value="KMS60211.1"/>
    <property type="molecule type" value="Genomic_DNA"/>
</dbReference>
<comment type="caution">
    <text evidence="4">The sequence shown here is derived from an EMBL/GenBank/DDBJ whole genome shotgun (WGS) entry which is preliminary data.</text>
</comment>
<dbReference type="InterPro" id="IPR007730">
    <property type="entry name" value="SPOR-like_dom"/>
</dbReference>
<dbReference type="PANTHER" id="PTHR45011">
    <property type="entry name" value="DAP3-BINDING CELL DEATH ENHANCER 1"/>
    <property type="match status" value="1"/>
</dbReference>
<dbReference type="AlphaFoldDB" id="A0A0J7Y8P5"/>
<dbReference type="GO" id="GO:0042834">
    <property type="term" value="F:peptidoglycan binding"/>
    <property type="evidence" value="ECO:0007669"/>
    <property type="project" value="InterPro"/>
</dbReference>
<dbReference type="SUPFAM" id="SSF81901">
    <property type="entry name" value="HCP-like"/>
    <property type="match status" value="1"/>
</dbReference>
<gene>
    <name evidence="4" type="ORF">V474_00535</name>
</gene>
<dbReference type="OrthoDB" id="112232at2"/>
<proteinExistence type="predicted"/>
<dbReference type="RefSeq" id="WP_059149640.1">
    <property type="nucleotide sequence ID" value="NZ_KQ130452.1"/>
</dbReference>
<feature type="chain" id="PRO_5005291962" evidence="2">
    <location>
        <begin position="28"/>
        <end position="373"/>
    </location>
</feature>
<dbReference type="Pfam" id="PF05036">
    <property type="entry name" value="SPOR"/>
    <property type="match status" value="1"/>
</dbReference>
<evidence type="ECO:0000313" key="5">
    <source>
        <dbReference type="Proteomes" id="UP000052268"/>
    </source>
</evidence>
<dbReference type="SUPFAM" id="SSF110997">
    <property type="entry name" value="Sporulation related repeat"/>
    <property type="match status" value="1"/>
</dbReference>
<keyword evidence="2" id="KW-0732">Signal</keyword>
<evidence type="ECO:0000256" key="2">
    <source>
        <dbReference type="SAM" id="SignalP"/>
    </source>
</evidence>
<dbReference type="PANTHER" id="PTHR45011:SF1">
    <property type="entry name" value="DAP3-BINDING CELL DEATH ENHANCER 1"/>
    <property type="match status" value="1"/>
</dbReference>
<dbReference type="SMART" id="SM00671">
    <property type="entry name" value="SEL1"/>
    <property type="match status" value="2"/>
</dbReference>
<accession>A0A0J7Y8P5</accession>
<evidence type="ECO:0000313" key="4">
    <source>
        <dbReference type="EMBL" id="KMS60211.1"/>
    </source>
</evidence>
<dbReference type="InterPro" id="IPR011990">
    <property type="entry name" value="TPR-like_helical_dom_sf"/>
</dbReference>
<dbReference type="InterPro" id="IPR036680">
    <property type="entry name" value="SPOR-like_sf"/>
</dbReference>
<feature type="domain" description="SPOR" evidence="3">
    <location>
        <begin position="295"/>
        <end position="373"/>
    </location>
</feature>
<name>A0A0J7Y8P5_9SPHN</name>
<reference evidence="4 5" key="1">
    <citation type="journal article" date="2015" name="G3 (Bethesda)">
        <title>Insights into Ongoing Evolution of the Hexachlorocyclohexane Catabolic Pathway from Comparative Genomics of Ten Sphingomonadaceae Strains.</title>
        <authorList>
            <person name="Pearce S.L."/>
            <person name="Oakeshott J.G."/>
            <person name="Pandey G."/>
        </authorList>
    </citation>
    <scope>NUCLEOTIDE SEQUENCE [LARGE SCALE GENOMIC DNA]</scope>
    <source>
        <strain evidence="4 5">LL02</strain>
    </source>
</reference>
<dbReference type="Proteomes" id="UP000052268">
    <property type="component" value="Unassembled WGS sequence"/>
</dbReference>
<dbReference type="PROSITE" id="PS51724">
    <property type="entry name" value="SPOR"/>
    <property type="match status" value="1"/>
</dbReference>
<dbReference type="InterPro" id="IPR052748">
    <property type="entry name" value="ISR_Activator"/>
</dbReference>
<dbReference type="InterPro" id="IPR006597">
    <property type="entry name" value="Sel1-like"/>
</dbReference>
<evidence type="ECO:0000259" key="3">
    <source>
        <dbReference type="PROSITE" id="PS51724"/>
    </source>
</evidence>